<sequence>MMRSVSVIIPTYNRAHLLPETLDAVLAQTSPALEVIVVDDGSTDDTAEVVARYAPRVTYMRIPNGGELAARNSALAVARGDLVAFCDSDDIWQPDFIATMQALWARTPALRTAFANFRILRDGVLLPRDKFADAPPGYWDGMRDLGDDLAVFEAPIVDRLVQFQPFFPSCFVAERGFLQGLGGWDASLGRIVSTDFVTILLLGEYPPFGVVRRPLVGIRKHGDNYSGDVQKMNLGDAQVLEHVLATRPTLRPLAAQITASIAARRAAALDTAFARRDYAAVRAIYRLLPASHHGALRRVKHAVASLPRPVGQVAGAALLRLGSLRGVARG</sequence>
<reference evidence="2 3" key="1">
    <citation type="submission" date="2020-03" db="EMBL/GenBank/DDBJ databases">
        <title>Roseomonas selenitidurans sp. nov. isolated from soil.</title>
        <authorList>
            <person name="Liu H."/>
        </authorList>
    </citation>
    <scope>NUCLEOTIDE SEQUENCE [LARGE SCALE GENOMIC DNA]</scope>
    <source>
        <strain evidence="2 3">JCM 15073</strain>
    </source>
</reference>
<dbReference type="EMBL" id="JAAVTX010000003">
    <property type="protein sequence ID" value="NKE45433.1"/>
    <property type="molecule type" value="Genomic_DNA"/>
</dbReference>
<feature type="domain" description="Glycosyltransferase 2-like" evidence="1">
    <location>
        <begin position="6"/>
        <end position="109"/>
    </location>
</feature>
<proteinExistence type="predicted"/>
<dbReference type="PANTHER" id="PTHR43685">
    <property type="entry name" value="GLYCOSYLTRANSFERASE"/>
    <property type="match status" value="1"/>
</dbReference>
<dbReference type="PANTHER" id="PTHR43685:SF2">
    <property type="entry name" value="GLYCOSYLTRANSFERASE 2-LIKE DOMAIN-CONTAINING PROTEIN"/>
    <property type="match status" value="1"/>
</dbReference>
<evidence type="ECO:0000313" key="2">
    <source>
        <dbReference type="EMBL" id="NKE45433.1"/>
    </source>
</evidence>
<accession>A0ABX1EZF4</accession>
<dbReference type="InterPro" id="IPR050834">
    <property type="entry name" value="Glycosyltransf_2"/>
</dbReference>
<name>A0ABX1EZF4_9PROT</name>
<protein>
    <submittedName>
        <fullName evidence="2">Glycosyltransferase</fullName>
    </submittedName>
</protein>
<dbReference type="Pfam" id="PF00535">
    <property type="entry name" value="Glycos_transf_2"/>
    <property type="match status" value="1"/>
</dbReference>
<dbReference type="SUPFAM" id="SSF53448">
    <property type="entry name" value="Nucleotide-diphospho-sugar transferases"/>
    <property type="match status" value="1"/>
</dbReference>
<dbReference type="Gene3D" id="3.90.550.10">
    <property type="entry name" value="Spore Coat Polysaccharide Biosynthesis Protein SpsA, Chain A"/>
    <property type="match status" value="1"/>
</dbReference>
<dbReference type="InterPro" id="IPR001173">
    <property type="entry name" value="Glyco_trans_2-like"/>
</dbReference>
<comment type="caution">
    <text evidence="2">The sequence shown here is derived from an EMBL/GenBank/DDBJ whole genome shotgun (WGS) entry which is preliminary data.</text>
</comment>
<dbReference type="RefSeq" id="WP_168049873.1">
    <property type="nucleotide sequence ID" value="NZ_JAATJR010000003.1"/>
</dbReference>
<gene>
    <name evidence="2" type="ORF">HB662_11655</name>
</gene>
<dbReference type="Proteomes" id="UP000765160">
    <property type="component" value="Unassembled WGS sequence"/>
</dbReference>
<evidence type="ECO:0000259" key="1">
    <source>
        <dbReference type="Pfam" id="PF00535"/>
    </source>
</evidence>
<dbReference type="CDD" id="cd00761">
    <property type="entry name" value="Glyco_tranf_GTA_type"/>
    <property type="match status" value="1"/>
</dbReference>
<keyword evidence="3" id="KW-1185">Reference proteome</keyword>
<evidence type="ECO:0000313" key="3">
    <source>
        <dbReference type="Proteomes" id="UP000765160"/>
    </source>
</evidence>
<organism evidence="2 3">
    <name type="scientific">Falsiroseomonas frigidaquae</name>
    <dbReference type="NCBI Taxonomy" id="487318"/>
    <lineage>
        <taxon>Bacteria</taxon>
        <taxon>Pseudomonadati</taxon>
        <taxon>Pseudomonadota</taxon>
        <taxon>Alphaproteobacteria</taxon>
        <taxon>Acetobacterales</taxon>
        <taxon>Roseomonadaceae</taxon>
        <taxon>Falsiroseomonas</taxon>
    </lineage>
</organism>
<dbReference type="InterPro" id="IPR029044">
    <property type="entry name" value="Nucleotide-diphossugar_trans"/>
</dbReference>